<evidence type="ECO:0000256" key="1">
    <source>
        <dbReference type="ARBA" id="ARBA00003257"/>
    </source>
</evidence>
<keyword evidence="14 18" id="KW-0830">Ubiquinone</keyword>
<dbReference type="InterPro" id="IPR050175">
    <property type="entry name" value="Complex_I_Subunit_2"/>
</dbReference>
<keyword evidence="8 18" id="KW-0812">Transmembrane</keyword>
<keyword evidence="9 18" id="KW-0999">Mitochondrion inner membrane</keyword>
<evidence type="ECO:0000256" key="10">
    <source>
        <dbReference type="ARBA" id="ARBA00022967"/>
    </source>
</evidence>
<gene>
    <name evidence="20" type="primary">ND2</name>
</gene>
<keyword evidence="15 18" id="KW-0496">Mitochondrion</keyword>
<sequence length="326" mass="37692">MYKTKTLFVSVMMMSTMMVMSSTSWMGMWMGMEMNMMSFIPLIKKKGSKDSSEAMMIYFLTQSVSSSVMMFSIIMMNMYTSSNNMIDSLLISSLMVKMGAAPFHMWIPEIMTKLSWNTCMVLMTWQKMAPLSVMSNIKTSNIMIISMVMSVIVGSMGGLNQTSLKKIMGYSSINHMGWMISLNKIQSNWMMYMLIYSLMIMMTCTIFKKHNMMFINQINNMEMTMTEKMSIITSMLSLGGMPPLIGFLPKWMAIQTMMKMNMNMTLMVMMLFSLITLFFYMRTMSPFMLTQSKINKWNKSKINKKMMIIILMMNFSLPAVSMINML</sequence>
<evidence type="ECO:0000256" key="2">
    <source>
        <dbReference type="ARBA" id="ARBA00004448"/>
    </source>
</evidence>
<evidence type="ECO:0000256" key="13">
    <source>
        <dbReference type="ARBA" id="ARBA00023027"/>
    </source>
</evidence>
<evidence type="ECO:0000256" key="4">
    <source>
        <dbReference type="ARBA" id="ARBA00012944"/>
    </source>
</evidence>
<comment type="function">
    <text evidence="18">Core subunit of the mitochondrial membrane respiratory chain NADH dehydrogenase (Complex I) which catalyzes electron transfer from NADH through the respiratory chain, using ubiquinone as an electron acceptor. Essential for the catalytic activity and assembly of complex I.</text>
</comment>
<feature type="transmembrane region" description="Helical" evidence="18">
    <location>
        <begin position="189"/>
        <end position="208"/>
    </location>
</feature>
<dbReference type="InterPro" id="IPR003917">
    <property type="entry name" value="NADH_UbQ_OxRdtase_chain2"/>
</dbReference>
<keyword evidence="6" id="KW-0813">Transport</keyword>
<geneLocation type="mitochondrion" evidence="20"/>
<keyword evidence="13 18" id="KW-0520">NAD</keyword>
<comment type="catalytic activity">
    <reaction evidence="17 18">
        <text>a ubiquinone + NADH + 5 H(+)(in) = a ubiquinol + NAD(+) + 4 H(+)(out)</text>
        <dbReference type="Rhea" id="RHEA:29091"/>
        <dbReference type="Rhea" id="RHEA-COMP:9565"/>
        <dbReference type="Rhea" id="RHEA-COMP:9566"/>
        <dbReference type="ChEBI" id="CHEBI:15378"/>
        <dbReference type="ChEBI" id="CHEBI:16389"/>
        <dbReference type="ChEBI" id="CHEBI:17976"/>
        <dbReference type="ChEBI" id="CHEBI:57540"/>
        <dbReference type="ChEBI" id="CHEBI:57945"/>
        <dbReference type="EC" id="7.1.1.2"/>
    </reaction>
</comment>
<evidence type="ECO:0000256" key="17">
    <source>
        <dbReference type="ARBA" id="ARBA00049551"/>
    </source>
</evidence>
<keyword evidence="11 18" id="KW-0249">Electron transport</keyword>
<evidence type="ECO:0000256" key="3">
    <source>
        <dbReference type="ARBA" id="ARBA00007012"/>
    </source>
</evidence>
<feature type="domain" description="NADH:quinone oxidoreductase/Mrp antiporter transmembrane" evidence="19">
    <location>
        <begin position="22"/>
        <end position="276"/>
    </location>
</feature>
<comment type="subcellular location">
    <subcellularLocation>
        <location evidence="2 18">Mitochondrion inner membrane</location>
        <topology evidence="2 18">Multi-pass membrane protein</topology>
    </subcellularLocation>
</comment>
<evidence type="ECO:0000259" key="19">
    <source>
        <dbReference type="Pfam" id="PF00361"/>
    </source>
</evidence>
<evidence type="ECO:0000256" key="14">
    <source>
        <dbReference type="ARBA" id="ARBA00023075"/>
    </source>
</evidence>
<name>A0A2K9YV13_9HEMI</name>
<evidence type="ECO:0000256" key="9">
    <source>
        <dbReference type="ARBA" id="ARBA00022792"/>
    </source>
</evidence>
<dbReference type="PANTHER" id="PTHR46552">
    <property type="entry name" value="NADH-UBIQUINONE OXIDOREDUCTASE CHAIN 2"/>
    <property type="match status" value="1"/>
</dbReference>
<comment type="similarity">
    <text evidence="3 18">Belongs to the complex I subunit 2 family.</text>
</comment>
<dbReference type="InterPro" id="IPR001750">
    <property type="entry name" value="ND/Mrp_TM"/>
</dbReference>
<protein>
    <recommendedName>
        <fullName evidence="5 18">NADH-ubiquinone oxidoreductase chain 2</fullName>
        <ecNumber evidence="4 18">7.1.1.2</ecNumber>
    </recommendedName>
</protein>
<evidence type="ECO:0000256" key="6">
    <source>
        <dbReference type="ARBA" id="ARBA00022448"/>
    </source>
</evidence>
<evidence type="ECO:0000256" key="7">
    <source>
        <dbReference type="ARBA" id="ARBA00022660"/>
    </source>
</evidence>
<dbReference type="PANTHER" id="PTHR46552:SF1">
    <property type="entry name" value="NADH-UBIQUINONE OXIDOREDUCTASE CHAIN 2"/>
    <property type="match status" value="1"/>
</dbReference>
<evidence type="ECO:0000256" key="18">
    <source>
        <dbReference type="RuleBase" id="RU003403"/>
    </source>
</evidence>
<evidence type="ECO:0000256" key="8">
    <source>
        <dbReference type="ARBA" id="ARBA00022692"/>
    </source>
</evidence>
<keyword evidence="16 18" id="KW-0472">Membrane</keyword>
<dbReference type="GO" id="GO:0008137">
    <property type="term" value="F:NADH dehydrogenase (ubiquinone) activity"/>
    <property type="evidence" value="ECO:0007669"/>
    <property type="project" value="UniProtKB-EC"/>
</dbReference>
<evidence type="ECO:0000256" key="11">
    <source>
        <dbReference type="ARBA" id="ARBA00022982"/>
    </source>
</evidence>
<organism evidence="20">
    <name type="scientific">Brachyplatys subaeneus</name>
    <dbReference type="NCBI Taxonomy" id="355284"/>
    <lineage>
        <taxon>Eukaryota</taxon>
        <taxon>Metazoa</taxon>
        <taxon>Ecdysozoa</taxon>
        <taxon>Arthropoda</taxon>
        <taxon>Hexapoda</taxon>
        <taxon>Insecta</taxon>
        <taxon>Pterygota</taxon>
        <taxon>Neoptera</taxon>
        <taxon>Paraneoptera</taxon>
        <taxon>Hemiptera</taxon>
        <taxon>Heteroptera</taxon>
        <taxon>Panheteroptera</taxon>
        <taxon>Pentatomomorpha</taxon>
        <taxon>Pentatomoidea</taxon>
        <taxon>Plataspidae</taxon>
        <taxon>Brachyplatys</taxon>
    </lineage>
</organism>
<reference evidence="20" key="1">
    <citation type="journal article" date="2018" name="Cladistics">
        <title>Phylogeny and the colourful history of jewel bugs (Insecta: Hemiptera: Scutelleridae).</title>
        <authorList>
            <person name="Wu Y."/>
            <person name="Redei D."/>
            <person name="Eger J."/>
            <person name="Wang Y."/>
            <person name="Wu H."/>
            <person name="Carapezza A."/>
            <person name="Kment P."/>
            <person name="Cai B."/>
            <person name="Sun X."/>
            <person name="Guo P."/>
            <person name="Luo J."/>
            <person name="Xie Q."/>
        </authorList>
    </citation>
    <scope>NUCLEOTIDE SEQUENCE</scope>
</reference>
<dbReference type="AlphaFoldDB" id="A0A2K9YV13"/>
<dbReference type="GO" id="GO:0006120">
    <property type="term" value="P:mitochondrial electron transport, NADH to ubiquinone"/>
    <property type="evidence" value="ECO:0007669"/>
    <property type="project" value="InterPro"/>
</dbReference>
<evidence type="ECO:0000256" key="16">
    <source>
        <dbReference type="ARBA" id="ARBA00023136"/>
    </source>
</evidence>
<dbReference type="Pfam" id="PF00361">
    <property type="entry name" value="Proton_antipo_M"/>
    <property type="match status" value="1"/>
</dbReference>
<evidence type="ECO:0000256" key="5">
    <source>
        <dbReference type="ARBA" id="ARBA00021008"/>
    </source>
</evidence>
<proteinExistence type="inferred from homology"/>
<accession>A0A2K9YV13</accession>
<feature type="transmembrane region" description="Helical" evidence="18">
    <location>
        <begin position="141"/>
        <end position="159"/>
    </location>
</feature>
<dbReference type="GO" id="GO:0005743">
    <property type="term" value="C:mitochondrial inner membrane"/>
    <property type="evidence" value="ECO:0007669"/>
    <property type="project" value="UniProtKB-SubCell"/>
</dbReference>
<evidence type="ECO:0000313" key="20">
    <source>
        <dbReference type="EMBL" id="AUW38572.1"/>
    </source>
</evidence>
<comment type="function">
    <text evidence="1">Core subunit of the mitochondrial membrane respiratory chain NADH dehydrogenase (Complex I) that is believed to belong to the minimal assembly required for catalysis. Complex I functions in the transfer of electrons from NADH to the respiratory chain. The immediate electron acceptor for the enzyme is believed to be ubiquinone.</text>
</comment>
<dbReference type="PRINTS" id="PR01436">
    <property type="entry name" value="NADHDHGNASE2"/>
</dbReference>
<keyword evidence="7 18" id="KW-0679">Respiratory chain</keyword>
<evidence type="ECO:0000256" key="12">
    <source>
        <dbReference type="ARBA" id="ARBA00022989"/>
    </source>
</evidence>
<feature type="transmembrane region" description="Helical" evidence="18">
    <location>
        <begin position="229"/>
        <end position="248"/>
    </location>
</feature>
<dbReference type="EC" id="7.1.1.2" evidence="4 18"/>
<feature type="transmembrane region" description="Helical" evidence="18">
    <location>
        <begin position="260"/>
        <end position="281"/>
    </location>
</feature>
<feature type="transmembrane region" description="Helical" evidence="18">
    <location>
        <begin position="302"/>
        <end position="323"/>
    </location>
</feature>
<keyword evidence="10 18" id="KW-1278">Translocase</keyword>
<evidence type="ECO:0000256" key="15">
    <source>
        <dbReference type="ARBA" id="ARBA00023128"/>
    </source>
</evidence>
<dbReference type="EMBL" id="MF078016">
    <property type="protein sequence ID" value="AUW38572.1"/>
    <property type="molecule type" value="Genomic_DNA"/>
</dbReference>
<keyword evidence="12 18" id="KW-1133">Transmembrane helix</keyword>